<dbReference type="EMBL" id="JACHMO010000001">
    <property type="protein sequence ID" value="MBB5801092.1"/>
    <property type="molecule type" value="Genomic_DNA"/>
</dbReference>
<organism evidence="1 2">
    <name type="scientific">Saccharothrix ecbatanensis</name>
    <dbReference type="NCBI Taxonomy" id="1105145"/>
    <lineage>
        <taxon>Bacteria</taxon>
        <taxon>Bacillati</taxon>
        <taxon>Actinomycetota</taxon>
        <taxon>Actinomycetes</taxon>
        <taxon>Pseudonocardiales</taxon>
        <taxon>Pseudonocardiaceae</taxon>
        <taxon>Saccharothrix</taxon>
    </lineage>
</organism>
<name>A0A7W9HF19_9PSEU</name>
<reference evidence="1 2" key="1">
    <citation type="submission" date="2020-08" db="EMBL/GenBank/DDBJ databases">
        <title>Sequencing the genomes of 1000 actinobacteria strains.</title>
        <authorList>
            <person name="Klenk H.-P."/>
        </authorList>
    </citation>
    <scope>NUCLEOTIDE SEQUENCE [LARGE SCALE GENOMIC DNA]</scope>
    <source>
        <strain evidence="1 2">DSM 45486</strain>
    </source>
</reference>
<comment type="caution">
    <text evidence="1">The sequence shown here is derived from an EMBL/GenBank/DDBJ whole genome shotgun (WGS) entry which is preliminary data.</text>
</comment>
<gene>
    <name evidence="1" type="ORF">F4560_000860</name>
</gene>
<protein>
    <submittedName>
        <fullName evidence="1">Uncharacterized protein</fullName>
    </submittedName>
</protein>
<proteinExistence type="predicted"/>
<sequence>MPGAVLLLVVILSATGHAESSKSGRLSGDSCWCFQSVSAGRVTGAATGSAPVRLPLGVLRVCTRLPFQSTCVAVENTSTVPSDVVSPVNVSSPPAARAERRRWVPRTSTGPDAVSCRQNVAAVCLSASSSNNGCLPSSTSTRVSPPWV</sequence>
<dbReference type="Proteomes" id="UP000552097">
    <property type="component" value="Unassembled WGS sequence"/>
</dbReference>
<dbReference type="AlphaFoldDB" id="A0A7W9HF19"/>
<evidence type="ECO:0000313" key="2">
    <source>
        <dbReference type="Proteomes" id="UP000552097"/>
    </source>
</evidence>
<keyword evidence="2" id="KW-1185">Reference proteome</keyword>
<accession>A0A7W9HF19</accession>
<evidence type="ECO:0000313" key="1">
    <source>
        <dbReference type="EMBL" id="MBB5801092.1"/>
    </source>
</evidence>